<dbReference type="GO" id="GO:0071949">
    <property type="term" value="F:FAD binding"/>
    <property type="evidence" value="ECO:0007669"/>
    <property type="project" value="TreeGrafter"/>
</dbReference>
<evidence type="ECO:0000313" key="1">
    <source>
        <dbReference type="EMBL" id="MCY1007889.1"/>
    </source>
</evidence>
<accession>A0A9X3IYS5</accession>
<comment type="caution">
    <text evidence="1">The sequence shown here is derived from an EMBL/GenBank/DDBJ whole genome shotgun (WGS) entry which is preliminary data.</text>
</comment>
<dbReference type="InterPro" id="IPR015904">
    <property type="entry name" value="Sulphide_quinone_reductase"/>
</dbReference>
<name>A0A9X3IYS5_9BACT</name>
<evidence type="ECO:0008006" key="3">
    <source>
        <dbReference type="Google" id="ProtNLM"/>
    </source>
</evidence>
<dbReference type="PANTHER" id="PTHR10632">
    <property type="entry name" value="SULFIDE:QUINONE OXIDOREDUCTASE"/>
    <property type="match status" value="1"/>
</dbReference>
<dbReference type="EMBL" id="JAPNKE010000002">
    <property type="protein sequence ID" value="MCY1007889.1"/>
    <property type="molecule type" value="Genomic_DNA"/>
</dbReference>
<protein>
    <recommendedName>
        <fullName evidence="3">Pyridine nucleotide-disulfide oxidoreductase</fullName>
    </recommendedName>
</protein>
<dbReference type="PANTHER" id="PTHR10632:SF2">
    <property type="entry name" value="SULFIDE:QUINONE OXIDOREDUCTASE, MITOCHONDRIAL"/>
    <property type="match status" value="1"/>
</dbReference>
<dbReference type="AlphaFoldDB" id="A0A9X3IYS5"/>
<dbReference type="GO" id="GO:0070224">
    <property type="term" value="F:sulfide:quinone oxidoreductase activity"/>
    <property type="evidence" value="ECO:0007669"/>
    <property type="project" value="TreeGrafter"/>
</dbReference>
<dbReference type="InterPro" id="IPR036188">
    <property type="entry name" value="FAD/NAD-bd_sf"/>
</dbReference>
<organism evidence="1 2">
    <name type="scientific">Nannocystis pusilla</name>
    <dbReference type="NCBI Taxonomy" id="889268"/>
    <lineage>
        <taxon>Bacteria</taxon>
        <taxon>Pseudomonadati</taxon>
        <taxon>Myxococcota</taxon>
        <taxon>Polyangia</taxon>
        <taxon>Nannocystales</taxon>
        <taxon>Nannocystaceae</taxon>
        <taxon>Nannocystis</taxon>
    </lineage>
</organism>
<gene>
    <name evidence="1" type="ORF">OV079_20485</name>
</gene>
<dbReference type="Gene3D" id="3.50.50.60">
    <property type="entry name" value="FAD/NAD(P)-binding domain"/>
    <property type="match status" value="1"/>
</dbReference>
<reference evidence="1" key="1">
    <citation type="submission" date="2022-11" db="EMBL/GenBank/DDBJ databases">
        <title>Minimal conservation of predation-associated metabolite biosynthetic gene clusters underscores biosynthetic potential of Myxococcota including descriptions for ten novel species: Archangium lansinium sp. nov., Myxococcus landrumus sp. nov., Nannocystis bai.</title>
        <authorList>
            <person name="Ahearne A."/>
            <person name="Stevens C."/>
            <person name="Phillips K."/>
        </authorList>
    </citation>
    <scope>NUCLEOTIDE SEQUENCE</scope>
    <source>
        <strain evidence="1">Na p29</strain>
    </source>
</reference>
<dbReference type="GO" id="GO:0070221">
    <property type="term" value="P:sulfide oxidation, using sulfide:quinone oxidoreductase"/>
    <property type="evidence" value="ECO:0007669"/>
    <property type="project" value="TreeGrafter"/>
</dbReference>
<sequence>MFALGDASNLPTSKTGAAIRKQAPVLVANLLAAMAGRPGEAAYDGYTSCPLVTGYGRLVLAEFDYDGNPAETFPFDQAKERRSMYLLKKYALPQMYWHGMLRGRA</sequence>
<dbReference type="Proteomes" id="UP001150924">
    <property type="component" value="Unassembled WGS sequence"/>
</dbReference>
<evidence type="ECO:0000313" key="2">
    <source>
        <dbReference type="Proteomes" id="UP001150924"/>
    </source>
</evidence>
<proteinExistence type="predicted"/>
<keyword evidence="2" id="KW-1185">Reference proteome</keyword>